<feature type="transmembrane region" description="Helical" evidence="6">
    <location>
        <begin position="298"/>
        <end position="331"/>
    </location>
</feature>
<dbReference type="EMBL" id="CP025746">
    <property type="protein sequence ID" value="QAA34269.1"/>
    <property type="molecule type" value="Genomic_DNA"/>
</dbReference>
<sequence>METILDFFKNRGFKRIAILAVIAVLAYLLRSFANIFLITFILAYLMYRLQSSINRRLSKFVRFDKRITIGILYVLLIAIVAFGLSKYLPIIVYQVIQVVKQAVAFYMAPHDSPILNYAIEHTKKLEIGGSVNQWGDALIRYVADISKLGFNIFVSLILSLFFLLEQGKIVEFTKKFKYSKISSFYIELEYFCQKFIRSFGKVIEVQIIIAVVNSVLSVFALTLVGLPDVLGLGIMILILGLIPVAGVFISLIPLALTAYAAGGTTKVIYVIIIVAILHALEGYVLNPKLMSSKTELPVFYTFIILIISEHFFGVWGLIIGIPIFIFLIDLVEIDDGEEKKLL</sequence>
<feature type="transmembrane region" description="Helical" evidence="6">
    <location>
        <begin position="16"/>
        <end position="47"/>
    </location>
</feature>
<evidence type="ECO:0000256" key="4">
    <source>
        <dbReference type="ARBA" id="ARBA00022989"/>
    </source>
</evidence>
<dbReference type="PANTHER" id="PTHR21716">
    <property type="entry name" value="TRANSMEMBRANE PROTEIN"/>
    <property type="match status" value="1"/>
</dbReference>
<evidence type="ECO:0000313" key="7">
    <source>
        <dbReference type="EMBL" id="QAA34269.1"/>
    </source>
</evidence>
<evidence type="ECO:0000256" key="1">
    <source>
        <dbReference type="ARBA" id="ARBA00004141"/>
    </source>
</evidence>
<dbReference type="Proteomes" id="UP000286268">
    <property type="component" value="Chromosome"/>
</dbReference>
<dbReference type="AlphaFoldDB" id="A0A3R5TIH8"/>
<dbReference type="InterPro" id="IPR002549">
    <property type="entry name" value="AI-2E-like"/>
</dbReference>
<evidence type="ECO:0000256" key="2">
    <source>
        <dbReference type="ARBA" id="ARBA00009773"/>
    </source>
</evidence>
<dbReference type="GO" id="GO:0055085">
    <property type="term" value="P:transmembrane transport"/>
    <property type="evidence" value="ECO:0007669"/>
    <property type="project" value="TreeGrafter"/>
</dbReference>
<proteinExistence type="inferred from homology"/>
<dbReference type="KEGG" id="cmah:C1I91_22965"/>
<protein>
    <submittedName>
        <fullName evidence="7">AI-2E family transporter</fullName>
    </submittedName>
</protein>
<comment type="similarity">
    <text evidence="2">Belongs to the autoinducer-2 exporter (AI-2E) (TC 2.A.86) family.</text>
</comment>
<evidence type="ECO:0000256" key="5">
    <source>
        <dbReference type="ARBA" id="ARBA00023136"/>
    </source>
</evidence>
<keyword evidence="8" id="KW-1185">Reference proteome</keyword>
<evidence type="ECO:0000256" key="6">
    <source>
        <dbReference type="SAM" id="Phobius"/>
    </source>
</evidence>
<keyword evidence="4 6" id="KW-1133">Transmembrane helix</keyword>
<dbReference type="PANTHER" id="PTHR21716:SF62">
    <property type="entry name" value="TRANSPORT PROTEIN YDBI-RELATED"/>
    <property type="match status" value="1"/>
</dbReference>
<keyword evidence="5 6" id="KW-0472">Membrane</keyword>
<feature type="transmembrane region" description="Helical" evidence="6">
    <location>
        <begin position="67"/>
        <end position="85"/>
    </location>
</feature>
<accession>A0A3R5TIH8</accession>
<dbReference type="OrthoDB" id="9772136at2"/>
<reference evidence="7 8" key="1">
    <citation type="submission" date="2018-01" db="EMBL/GenBank/DDBJ databases">
        <title>Genome Sequencing and Assembly of Anaerobacter polyendosporus strain CT4.</title>
        <authorList>
            <person name="Tachaapaikoon C."/>
            <person name="Sutheeworapong S."/>
            <person name="Jenjaroenpun P."/>
            <person name="Wongsurawat T."/>
            <person name="Nookeaw I."/>
            <person name="Cheawchanlertfa P."/>
            <person name="Kosugi A."/>
            <person name="Cheevadhanarak S."/>
            <person name="Ratanakhanokchai K."/>
        </authorList>
    </citation>
    <scope>NUCLEOTIDE SEQUENCE [LARGE SCALE GENOMIC DNA]</scope>
    <source>
        <strain evidence="7 8">CT4</strain>
    </source>
</reference>
<name>A0A3R5TIH8_9CLOT</name>
<feature type="transmembrane region" description="Helical" evidence="6">
    <location>
        <begin position="148"/>
        <end position="164"/>
    </location>
</feature>
<feature type="transmembrane region" description="Helical" evidence="6">
    <location>
        <begin position="207"/>
        <end position="226"/>
    </location>
</feature>
<feature type="transmembrane region" description="Helical" evidence="6">
    <location>
        <begin position="267"/>
        <end position="286"/>
    </location>
</feature>
<gene>
    <name evidence="7" type="ORF">C1I91_22965</name>
</gene>
<organism evidence="7 8">
    <name type="scientific">Clostridium manihotivorum</name>
    <dbReference type="NCBI Taxonomy" id="2320868"/>
    <lineage>
        <taxon>Bacteria</taxon>
        <taxon>Bacillati</taxon>
        <taxon>Bacillota</taxon>
        <taxon>Clostridia</taxon>
        <taxon>Eubacteriales</taxon>
        <taxon>Clostridiaceae</taxon>
        <taxon>Clostridium</taxon>
    </lineage>
</organism>
<feature type="transmembrane region" description="Helical" evidence="6">
    <location>
        <begin position="232"/>
        <end position="255"/>
    </location>
</feature>
<dbReference type="GO" id="GO:0016020">
    <property type="term" value="C:membrane"/>
    <property type="evidence" value="ECO:0007669"/>
    <property type="project" value="UniProtKB-SubCell"/>
</dbReference>
<evidence type="ECO:0000313" key="8">
    <source>
        <dbReference type="Proteomes" id="UP000286268"/>
    </source>
</evidence>
<dbReference type="RefSeq" id="WP_128214990.1">
    <property type="nucleotide sequence ID" value="NZ_CP025746.1"/>
</dbReference>
<keyword evidence="3 6" id="KW-0812">Transmembrane</keyword>
<dbReference type="Pfam" id="PF01594">
    <property type="entry name" value="AI-2E_transport"/>
    <property type="match status" value="1"/>
</dbReference>
<evidence type="ECO:0000256" key="3">
    <source>
        <dbReference type="ARBA" id="ARBA00022692"/>
    </source>
</evidence>
<comment type="subcellular location">
    <subcellularLocation>
        <location evidence="1">Membrane</location>
        <topology evidence="1">Multi-pass membrane protein</topology>
    </subcellularLocation>
</comment>